<dbReference type="Gene3D" id="3.30.70.330">
    <property type="match status" value="2"/>
</dbReference>
<evidence type="ECO:0000256" key="1">
    <source>
        <dbReference type="ARBA" id="ARBA00022664"/>
    </source>
</evidence>
<dbReference type="GO" id="GO:0003723">
    <property type="term" value="F:RNA binding"/>
    <property type="evidence" value="ECO:0007669"/>
    <property type="project" value="UniProtKB-UniRule"/>
</dbReference>
<dbReference type="CDD" id="cd12230">
    <property type="entry name" value="RRM1_U2AF65"/>
    <property type="match status" value="1"/>
</dbReference>
<reference evidence="7" key="1">
    <citation type="submission" date="2021-09" db="EMBL/GenBank/DDBJ databases">
        <authorList>
            <consortium name="AG Swart"/>
            <person name="Singh M."/>
            <person name="Singh A."/>
            <person name="Seah K."/>
            <person name="Emmerich C."/>
        </authorList>
    </citation>
    <scope>NUCLEOTIDE SEQUENCE</scope>
    <source>
        <strain evidence="7">ATCC30299</strain>
    </source>
</reference>
<feature type="domain" description="RRM" evidence="6">
    <location>
        <begin position="48"/>
        <end position="130"/>
    </location>
</feature>
<evidence type="ECO:0000259" key="6">
    <source>
        <dbReference type="PROSITE" id="PS50102"/>
    </source>
</evidence>
<dbReference type="CDD" id="cd12232">
    <property type="entry name" value="RRM3_U2AF65"/>
    <property type="match status" value="1"/>
</dbReference>
<dbReference type="GO" id="GO:0008380">
    <property type="term" value="P:RNA splicing"/>
    <property type="evidence" value="ECO:0007669"/>
    <property type="project" value="UniProtKB-KW"/>
</dbReference>
<feature type="compositionally biased region" description="Basic residues" evidence="5">
    <location>
        <begin position="1"/>
        <end position="17"/>
    </location>
</feature>
<evidence type="ECO:0000256" key="4">
    <source>
        <dbReference type="PROSITE-ProRule" id="PRU00176"/>
    </source>
</evidence>
<comment type="caution">
    <text evidence="7">The sequence shown here is derived from an EMBL/GenBank/DDBJ whole genome shotgun (WGS) entry which is preliminary data.</text>
</comment>
<name>A0AAU9KE96_9CILI</name>
<dbReference type="PANTHER" id="PTHR23139">
    <property type="entry name" value="RNA-BINDING PROTEIN"/>
    <property type="match status" value="1"/>
</dbReference>
<sequence>MSYNRPRSRSPRRQRKSRFTDYDPIDDEKDILKSLETVKNAQTSKVDRKLYVGNLPAGITQSQLVDLLNTALINKKLNAYPGSPVLSAWISQDGHYAFVEFRSIEEANLAFSLNNYPILGQNLKVGRPKTYMGLQPASVTDRNTLMGGYTLPTISAFANITDVNKQGPLKPMKVNLSSQILCVHGMAPREDLISDEDYENLVCEIKQEIEQLGQVMEIYIPRSGRSIGNVYLEFPTIQEAKSVRGFLNSLTFDGKILEVSYIPYQKFKERDLENTSELQVFISA</sequence>
<keyword evidence="8" id="KW-1185">Reference proteome</keyword>
<dbReference type="InterPro" id="IPR012677">
    <property type="entry name" value="Nucleotide-bd_a/b_plait_sf"/>
</dbReference>
<evidence type="ECO:0000256" key="2">
    <source>
        <dbReference type="ARBA" id="ARBA00022884"/>
    </source>
</evidence>
<dbReference type="SMART" id="SM00360">
    <property type="entry name" value="RRM"/>
    <property type="match status" value="2"/>
</dbReference>
<organism evidence="7 8">
    <name type="scientific">Blepharisma stoltei</name>
    <dbReference type="NCBI Taxonomy" id="1481888"/>
    <lineage>
        <taxon>Eukaryota</taxon>
        <taxon>Sar</taxon>
        <taxon>Alveolata</taxon>
        <taxon>Ciliophora</taxon>
        <taxon>Postciliodesmatophora</taxon>
        <taxon>Heterotrichea</taxon>
        <taxon>Heterotrichida</taxon>
        <taxon>Blepharismidae</taxon>
        <taxon>Blepharisma</taxon>
    </lineage>
</organism>
<dbReference type="InterPro" id="IPR035979">
    <property type="entry name" value="RBD_domain_sf"/>
</dbReference>
<keyword evidence="2 4" id="KW-0694">RNA-binding</keyword>
<keyword evidence="3" id="KW-0508">mRNA splicing</keyword>
<dbReference type="Proteomes" id="UP001162131">
    <property type="component" value="Unassembled WGS sequence"/>
</dbReference>
<accession>A0AAU9KE96</accession>
<dbReference type="SUPFAM" id="SSF54928">
    <property type="entry name" value="RNA-binding domain, RBD"/>
    <property type="match status" value="2"/>
</dbReference>
<dbReference type="GO" id="GO:0006397">
    <property type="term" value="P:mRNA processing"/>
    <property type="evidence" value="ECO:0007669"/>
    <property type="project" value="UniProtKB-KW"/>
</dbReference>
<gene>
    <name evidence="7" type="ORF">BSTOLATCC_MIC53606</name>
</gene>
<dbReference type="InterPro" id="IPR000504">
    <property type="entry name" value="RRM_dom"/>
</dbReference>
<feature type="region of interest" description="Disordered" evidence="5">
    <location>
        <begin position="1"/>
        <end position="22"/>
    </location>
</feature>
<protein>
    <recommendedName>
        <fullName evidence="6">RRM domain-containing protein</fullName>
    </recommendedName>
</protein>
<feature type="domain" description="RRM" evidence="6">
    <location>
        <begin position="179"/>
        <end position="264"/>
    </location>
</feature>
<evidence type="ECO:0000256" key="3">
    <source>
        <dbReference type="ARBA" id="ARBA00023187"/>
    </source>
</evidence>
<evidence type="ECO:0000313" key="8">
    <source>
        <dbReference type="Proteomes" id="UP001162131"/>
    </source>
</evidence>
<proteinExistence type="predicted"/>
<evidence type="ECO:0000256" key="5">
    <source>
        <dbReference type="SAM" id="MobiDB-lite"/>
    </source>
</evidence>
<evidence type="ECO:0000313" key="7">
    <source>
        <dbReference type="EMBL" id="CAG9331538.1"/>
    </source>
</evidence>
<keyword evidence="1" id="KW-0507">mRNA processing</keyword>
<dbReference type="AlphaFoldDB" id="A0AAU9KE96"/>
<dbReference type="PROSITE" id="PS50102">
    <property type="entry name" value="RRM"/>
    <property type="match status" value="2"/>
</dbReference>
<dbReference type="EMBL" id="CAJZBQ010000053">
    <property type="protein sequence ID" value="CAG9331538.1"/>
    <property type="molecule type" value="Genomic_DNA"/>
</dbReference>